<name>A0A858PZK5_9RICK</name>
<sequence length="123" mass="14690">MKIQYRLLNSHLAPGHQGLRSRRLLSLHPPRSQVWEQIPLYPQQFALVLLMKIQYRLLNSHLAPGHQGLRSRRLLSLHPPRSQVWEQIPLYPQQFALVLLMKIQYRLENQLRQRHQLAQARRS</sequence>
<dbReference type="KEGG" id="aplt:ANPL_04655"/>
<dbReference type="AlphaFoldDB" id="A0A858PZK5"/>
<reference evidence="1 2" key="1">
    <citation type="journal article" date="2020" name="Pathogens">
        <title>First Whole Genome Sequence of Anaplasma platys, an Obligate Intracellular Rickettsial Pathogen of Dogs.</title>
        <authorList>
            <person name="Llanes A."/>
            <person name="Rajeev S."/>
        </authorList>
    </citation>
    <scope>NUCLEOTIDE SEQUENCE [LARGE SCALE GENOMIC DNA]</scope>
    <source>
        <strain evidence="1 2">S3</strain>
    </source>
</reference>
<accession>A0A858PZK5</accession>
<keyword evidence="2" id="KW-1185">Reference proteome</keyword>
<protein>
    <submittedName>
        <fullName evidence="1">Uncharacterized protein</fullName>
    </submittedName>
</protein>
<evidence type="ECO:0000313" key="2">
    <source>
        <dbReference type="Proteomes" id="UP000500930"/>
    </source>
</evidence>
<evidence type="ECO:0000313" key="1">
    <source>
        <dbReference type="EMBL" id="QJC27974.1"/>
    </source>
</evidence>
<dbReference type="Proteomes" id="UP000500930">
    <property type="component" value="Chromosome"/>
</dbReference>
<gene>
    <name evidence="1" type="ORF">ANPL_04655</name>
</gene>
<dbReference type="EMBL" id="CP046391">
    <property type="protein sequence ID" value="QJC27974.1"/>
    <property type="molecule type" value="Genomic_DNA"/>
</dbReference>
<proteinExistence type="predicted"/>
<organism evidence="1 2">
    <name type="scientific">Anaplasma platys</name>
    <dbReference type="NCBI Taxonomy" id="949"/>
    <lineage>
        <taxon>Bacteria</taxon>
        <taxon>Pseudomonadati</taxon>
        <taxon>Pseudomonadota</taxon>
        <taxon>Alphaproteobacteria</taxon>
        <taxon>Rickettsiales</taxon>
        <taxon>Anaplasmataceae</taxon>
        <taxon>Anaplasma</taxon>
    </lineage>
</organism>